<gene>
    <name evidence="1" type="ORF">SAMN04488691_103159</name>
</gene>
<protein>
    <submittedName>
        <fullName evidence="1">Uncharacterized protein</fullName>
    </submittedName>
</protein>
<sequence length="361" mass="39068">MTSVDKNGIRIPAQDLSALSPTANDHGRLYNHDGSNPITLHDGNTSTNPGIYLWDNDQSGWRGLKNNADTLDGQNASDFAVSGHDHDDRYYTETEADAQFMPKSGGTVDGPLDFSFEPNSIFAEFIENTTNHSLAVYVNNEGEFGFVPVDNTDTKNFASALWYDRINDNWEVGDDRVTLGSEVDAHTSDTSNPHNVTASQVGALENPISSALDMNGNYLDNRKGMFFGYGASHTGMDGGVHANIANSVVVSNGYTKNSSSSVQVNRSGHYKVNYSINFHQTGGNARAILAARVEVNGSAKGGQSESRCYIRNTADGDMNNVSAECVLNLNSGDDIQVYAWKHHGATGHDITHGRLSMEYLG</sequence>
<dbReference type="RefSeq" id="WP_211608531.1">
    <property type="nucleotide sequence ID" value="NZ_FOAD01000003.1"/>
</dbReference>
<dbReference type="Proteomes" id="UP000183894">
    <property type="component" value="Unassembled WGS sequence"/>
</dbReference>
<dbReference type="InterPro" id="IPR008983">
    <property type="entry name" value="Tumour_necrosis_fac-like_dom"/>
</dbReference>
<accession>A0A1H7N0X2</accession>
<dbReference type="Gene3D" id="2.60.120.40">
    <property type="match status" value="1"/>
</dbReference>
<evidence type="ECO:0000313" key="1">
    <source>
        <dbReference type="EMBL" id="SEL17150.1"/>
    </source>
</evidence>
<name>A0A1H7N0X2_HALLR</name>
<proteinExistence type="predicted"/>
<dbReference type="OrthoDB" id="347946at2157"/>
<dbReference type="AlphaFoldDB" id="A0A1H7N0X2"/>
<evidence type="ECO:0000313" key="2">
    <source>
        <dbReference type="Proteomes" id="UP000183894"/>
    </source>
</evidence>
<dbReference type="EMBL" id="FOAD01000003">
    <property type="protein sequence ID" value="SEL17150.1"/>
    <property type="molecule type" value="Genomic_DNA"/>
</dbReference>
<organism evidence="1 2">
    <name type="scientific">Haloferax larsenii</name>
    <dbReference type="NCBI Taxonomy" id="302484"/>
    <lineage>
        <taxon>Archaea</taxon>
        <taxon>Methanobacteriati</taxon>
        <taxon>Methanobacteriota</taxon>
        <taxon>Stenosarchaea group</taxon>
        <taxon>Halobacteria</taxon>
        <taxon>Halobacteriales</taxon>
        <taxon>Haloferacaceae</taxon>
        <taxon>Haloferax</taxon>
    </lineage>
</organism>
<reference evidence="1 2" key="1">
    <citation type="submission" date="2016-10" db="EMBL/GenBank/DDBJ databases">
        <authorList>
            <person name="de Groot N.N."/>
        </authorList>
    </citation>
    <scope>NUCLEOTIDE SEQUENCE [LARGE SCALE GENOMIC DNA]</scope>
    <source>
        <strain evidence="1 2">CDM_5</strain>
    </source>
</reference>